<evidence type="ECO:0000313" key="3">
    <source>
        <dbReference type="EMBL" id="ACN52723.1"/>
    </source>
</evidence>
<protein>
    <submittedName>
        <fullName evidence="3">Outer surface protein F</fullName>
    </submittedName>
</protein>
<feature type="signal peptide" evidence="2">
    <location>
        <begin position="1"/>
        <end position="22"/>
    </location>
</feature>
<evidence type="ECO:0000256" key="2">
    <source>
        <dbReference type="SAM" id="SignalP"/>
    </source>
</evidence>
<dbReference type="HOGENOM" id="CLU_1243352_0_0_12"/>
<accession>C0R8F4</accession>
<dbReference type="OrthoDB" id="352922at2"/>
<dbReference type="AlphaFoldDB" id="C0R8F4"/>
<sequence>MNKKMFIICAVFALIISCKNYASGEDLKGLLQDSKSSDSKLSESEQDLKKQVKGFLDILDTKDLSLLDTKEIENKVQDLKEKIGKSNSKKTSLVTYFDYEELTKQLGEKFKSKGELKNQFKGLEDILETKKEERKKELEKAKQKFEEFKKQVDTTTGVTYGNQTQNQGRVGVQAWNCAKELGLNVSYSSNTGTDTNKLSKKVVDDALSKIEEELKKLENKKE</sequence>
<proteinExistence type="predicted"/>
<evidence type="ECO:0000256" key="1">
    <source>
        <dbReference type="SAM" id="Coils"/>
    </source>
</evidence>
<evidence type="ECO:0000313" key="4">
    <source>
        <dbReference type="Proteomes" id="UP000006163"/>
    </source>
</evidence>
<feature type="coiled-coil region" evidence="1">
    <location>
        <begin position="113"/>
        <end position="151"/>
    </location>
</feature>
<dbReference type="PROSITE" id="PS51257">
    <property type="entry name" value="PROKAR_LIPOPROTEIN"/>
    <property type="match status" value="1"/>
</dbReference>
<keyword evidence="4" id="KW-1185">Reference proteome</keyword>
<dbReference type="GeneID" id="63641745"/>
<keyword evidence="3" id="KW-0614">Plasmid</keyword>
<dbReference type="EMBL" id="CP001434">
    <property type="protein sequence ID" value="ACN52723.1"/>
    <property type="molecule type" value="Genomic_DNA"/>
</dbReference>
<reference evidence="3 4" key="1">
    <citation type="journal article" date="2012" name="J. Bacteriol.">
        <title>Whole-Genome Sequences of Borrelia bissettii, Borrelia valaisiana, and Borrelia spielmanii.</title>
        <authorList>
            <person name="Schutzer S.E."/>
            <person name="Fraser-Liggett C.M."/>
            <person name="Qiu W.G."/>
            <person name="Kraiczy P."/>
            <person name="Mongodin E.F."/>
            <person name="Dunn J.J."/>
            <person name="Luft B.J."/>
            <person name="Casjens S.R."/>
        </authorList>
    </citation>
    <scope>NUCLEOTIDE SEQUENCE [LARGE SCALE GENOMIC DNA]</scope>
    <source>
        <strain evidence="3 4">VS116</strain>
        <plasmid evidence="3">VS116_cp32-2-7</plasmid>
    </source>
</reference>
<organism evidence="3 4">
    <name type="scientific">Borreliella valaisiana VS116</name>
    <dbReference type="NCBI Taxonomy" id="445987"/>
    <lineage>
        <taxon>Bacteria</taxon>
        <taxon>Pseudomonadati</taxon>
        <taxon>Spirochaetota</taxon>
        <taxon>Spirochaetia</taxon>
        <taxon>Spirochaetales</taxon>
        <taxon>Borreliaceae</taxon>
        <taxon>Borreliella</taxon>
    </lineage>
</organism>
<dbReference type="RefSeq" id="WP_012664819.1">
    <property type="nucleotide sequence ID" value="NC_012131.1"/>
</dbReference>
<dbReference type="Proteomes" id="UP000006163">
    <property type="component" value="Plasmid VS116_cp32-2-7"/>
</dbReference>
<gene>
    <name evidence="3" type="ORF">BVAVS116_O0043</name>
</gene>
<keyword evidence="1" id="KW-0175">Coiled coil</keyword>
<keyword evidence="2" id="KW-0732">Signal</keyword>
<name>C0R8F4_BORVA</name>
<feature type="chain" id="PRO_5005667041" evidence="2">
    <location>
        <begin position="23"/>
        <end position="222"/>
    </location>
</feature>
<geneLocation type="plasmid" evidence="3 4">
    <name>VS116_cp32-2-7</name>
</geneLocation>